<evidence type="ECO:0000313" key="3">
    <source>
        <dbReference type="Proteomes" id="UP000178606"/>
    </source>
</evidence>
<evidence type="ECO:0000259" key="1">
    <source>
        <dbReference type="Pfam" id="PF21321"/>
    </source>
</evidence>
<name>A0A1F6CKG1_HANXR</name>
<dbReference type="Pfam" id="PF04255">
    <property type="entry name" value="DUF433"/>
    <property type="match status" value="1"/>
</dbReference>
<dbReference type="AlphaFoldDB" id="A0A1F6CKG1"/>
<dbReference type="Proteomes" id="UP000178606">
    <property type="component" value="Unassembled WGS sequence"/>
</dbReference>
<organism evidence="2 3">
    <name type="scientific">Handelsmanbacteria sp. (strain RIFCSPLOWO2_12_FULL_64_10)</name>
    <dbReference type="NCBI Taxonomy" id="1817868"/>
    <lineage>
        <taxon>Bacteria</taxon>
        <taxon>Candidatus Handelsmaniibacteriota</taxon>
    </lineage>
</organism>
<dbReference type="Pfam" id="PF21321">
    <property type="entry name" value="HTH_66"/>
    <property type="match status" value="1"/>
</dbReference>
<dbReference type="EMBL" id="MFKF01000230">
    <property type="protein sequence ID" value="OGG49507.1"/>
    <property type="molecule type" value="Genomic_DNA"/>
</dbReference>
<reference evidence="2 3" key="1">
    <citation type="journal article" date="2016" name="Nat. Commun.">
        <title>Thousands of microbial genomes shed light on interconnected biogeochemical processes in an aquifer system.</title>
        <authorList>
            <person name="Anantharaman K."/>
            <person name="Brown C.T."/>
            <person name="Hug L.A."/>
            <person name="Sharon I."/>
            <person name="Castelle C.J."/>
            <person name="Probst A.J."/>
            <person name="Thomas B.C."/>
            <person name="Singh A."/>
            <person name="Wilkins M.J."/>
            <person name="Karaoz U."/>
            <person name="Brodie E.L."/>
            <person name="Williams K.H."/>
            <person name="Hubbard S.S."/>
            <person name="Banfield J.F."/>
        </authorList>
    </citation>
    <scope>NUCLEOTIDE SEQUENCE [LARGE SCALE GENOMIC DNA]</scope>
    <source>
        <strain evidence="3">RIFCSPLOWO2_12_FULL_64_10</strain>
    </source>
</reference>
<dbReference type="InterPro" id="IPR036388">
    <property type="entry name" value="WH-like_DNA-bd_sf"/>
</dbReference>
<proteinExistence type="predicted"/>
<dbReference type="InterPro" id="IPR007367">
    <property type="entry name" value="DUF433"/>
</dbReference>
<dbReference type="Gene3D" id="1.10.10.10">
    <property type="entry name" value="Winged helix-like DNA-binding domain superfamily/Winged helix DNA-binding domain"/>
    <property type="match status" value="1"/>
</dbReference>
<dbReference type="SUPFAM" id="SSF46689">
    <property type="entry name" value="Homeodomain-like"/>
    <property type="match status" value="1"/>
</dbReference>
<dbReference type="InterPro" id="IPR048708">
    <property type="entry name" value="VapB45-like_HTH"/>
</dbReference>
<comment type="caution">
    <text evidence="2">The sequence shown here is derived from an EMBL/GenBank/DDBJ whole genome shotgun (WGS) entry which is preliminary data.</text>
</comment>
<gene>
    <name evidence="2" type="ORF">A3F84_08575</name>
</gene>
<sequence length="242" mass="27418">MTKSKALSSANPDVRELPSYGFSEAAHYLRIPTSTLRAWALGQDYRTRDGVKLFKPVIELPDQKLKLLSFMNLVEAHVLDAIRRDHHIPLPKVRTALNYLKKEFPSAHPLTDHKFETDGLDLFVEKYGQLINISRTGQLAIRKFLEAHLRRIVRDSAGLPLRLYPFTRKREGEAWMEEPKAVVIDPYISFGRPILAGTGIPTAIIAERYKAGESIEELADDYGRLPSEIEEAIRCELPSKAA</sequence>
<dbReference type="InterPro" id="IPR009057">
    <property type="entry name" value="Homeodomain-like_sf"/>
</dbReference>
<feature type="domain" description="Putative antitoxin VapB45-like DNA-binding HTH" evidence="1">
    <location>
        <begin position="18"/>
        <end position="97"/>
    </location>
</feature>
<accession>A0A1F6CKG1</accession>
<evidence type="ECO:0000313" key="2">
    <source>
        <dbReference type="EMBL" id="OGG49507.1"/>
    </source>
</evidence>
<protein>
    <recommendedName>
        <fullName evidence="1">Putative antitoxin VapB45-like DNA-binding HTH domain-containing protein</fullName>
    </recommendedName>
</protein>